<evidence type="ECO:0000313" key="3">
    <source>
        <dbReference type="EMBL" id="MRG87234.1"/>
    </source>
</evidence>
<dbReference type="AlphaFoldDB" id="A0A6G1X8E1"/>
<dbReference type="PANTHER" id="PTHR11080">
    <property type="entry name" value="PYRAZINAMIDASE/NICOTINAMIDASE"/>
    <property type="match status" value="1"/>
</dbReference>
<protein>
    <recommendedName>
        <fullName evidence="5">Isochorismatase family protein</fullName>
    </recommendedName>
</protein>
<dbReference type="PANTHER" id="PTHR11080:SF2">
    <property type="entry name" value="LD05707P"/>
    <property type="match status" value="1"/>
</dbReference>
<proteinExistence type="inferred from homology"/>
<comment type="similarity">
    <text evidence="1">Belongs to the isochorismatase family.</text>
</comment>
<dbReference type="Proteomes" id="UP000480185">
    <property type="component" value="Unassembled WGS sequence"/>
</dbReference>
<dbReference type="EMBL" id="WJNH01000008">
    <property type="protein sequence ID" value="MRG87234.1"/>
    <property type="molecule type" value="Genomic_DNA"/>
</dbReference>
<name>A0A6G1X8E1_9BACI</name>
<keyword evidence="2" id="KW-0378">Hydrolase</keyword>
<evidence type="ECO:0000256" key="2">
    <source>
        <dbReference type="ARBA" id="ARBA00022801"/>
    </source>
</evidence>
<dbReference type="OrthoDB" id="9796485at2"/>
<dbReference type="RefSeq" id="WP_153729125.1">
    <property type="nucleotide sequence ID" value="NZ_WJNH01000008.1"/>
</dbReference>
<organism evidence="3 4">
    <name type="scientific">Salinibacillus xinjiangensis</name>
    <dbReference type="NCBI Taxonomy" id="1229268"/>
    <lineage>
        <taxon>Bacteria</taxon>
        <taxon>Bacillati</taxon>
        <taxon>Bacillota</taxon>
        <taxon>Bacilli</taxon>
        <taxon>Bacillales</taxon>
        <taxon>Bacillaceae</taxon>
        <taxon>Salinibacillus</taxon>
    </lineage>
</organism>
<dbReference type="Gene3D" id="3.40.50.850">
    <property type="entry name" value="Isochorismatase-like"/>
    <property type="match status" value="1"/>
</dbReference>
<comment type="caution">
    <text evidence="3">The sequence shown here is derived from an EMBL/GenBank/DDBJ whole genome shotgun (WGS) entry which is preliminary data.</text>
</comment>
<dbReference type="SUPFAM" id="SSF52499">
    <property type="entry name" value="Isochorismatase-like hydrolases"/>
    <property type="match status" value="1"/>
</dbReference>
<reference evidence="3 4" key="1">
    <citation type="submission" date="2019-11" db="EMBL/GenBank/DDBJ databases">
        <authorList>
            <person name="Li J."/>
        </authorList>
    </citation>
    <scope>NUCLEOTIDE SEQUENCE [LARGE SCALE GENOMIC DNA]</scope>
    <source>
        <strain evidence="3 4">J4</strain>
    </source>
</reference>
<sequence>MFTYPFEQIVEVENIGEPTKQTFDQFLRNTNLPSVKKAKDDEEKVLLLAIDVQNDFMDAGALGVPGAKQDVERLLQFIHHNFEQITHIMASIDTHKPQQIFHPCWWEDSSGNEPEPLTIITYEDIQSGKWSPRFHHEKSMAYVRKLEEQSKKQLCIWPYHCIQGSYGVSLESQFTKMAYLHSLLRDYELKTVVKGEDPLSEMYGIIQPEYSEKELVRYDVVEEIKQYDKVIIAGEAASHCVIESVIQIVEHVKDDRRLLENIYVLTDCMSSIPGFEEETEKEFQTLHRDYGVQLILTSEW</sequence>
<accession>A0A6G1X8E1</accession>
<dbReference type="InterPro" id="IPR036380">
    <property type="entry name" value="Isochorismatase-like_sf"/>
</dbReference>
<gene>
    <name evidence="3" type="ORF">GH754_13110</name>
</gene>
<evidence type="ECO:0000256" key="1">
    <source>
        <dbReference type="ARBA" id="ARBA00006336"/>
    </source>
</evidence>
<evidence type="ECO:0008006" key="5">
    <source>
        <dbReference type="Google" id="ProtNLM"/>
    </source>
</evidence>
<dbReference type="InterPro" id="IPR052347">
    <property type="entry name" value="Isochorismatase_Nicotinamidase"/>
</dbReference>
<evidence type="ECO:0000313" key="4">
    <source>
        <dbReference type="Proteomes" id="UP000480185"/>
    </source>
</evidence>
<dbReference type="GO" id="GO:0016787">
    <property type="term" value="F:hydrolase activity"/>
    <property type="evidence" value="ECO:0007669"/>
    <property type="project" value="UniProtKB-KW"/>
</dbReference>
<keyword evidence="4" id="KW-1185">Reference proteome</keyword>